<evidence type="ECO:0000256" key="5">
    <source>
        <dbReference type="ARBA" id="ARBA00048594"/>
    </source>
</evidence>
<keyword evidence="4" id="KW-0418">Kinase</keyword>
<evidence type="ECO:0000256" key="6">
    <source>
        <dbReference type="SAM" id="Coils"/>
    </source>
</evidence>
<comment type="similarity">
    <text evidence="2">Belongs to the guanylate kinase family.</text>
</comment>
<reference evidence="8 9" key="1">
    <citation type="journal article" date="2007" name="Int. J. Syst. Evol. Microbiol.">
        <title>Oceanobacillus profundus sp. nov., isolated from a deep-sea sediment core.</title>
        <authorList>
            <person name="Kim Y.G."/>
            <person name="Choi D.H."/>
            <person name="Hyun S."/>
            <person name="Cho B.C."/>
        </authorList>
    </citation>
    <scope>NUCLEOTIDE SEQUENCE [LARGE SCALE GENOMIC DNA]</scope>
    <source>
        <strain evidence="8 9">DSM 18246</strain>
    </source>
</reference>
<dbReference type="Gene3D" id="3.40.50.300">
    <property type="entry name" value="P-loop containing nucleotide triphosphate hydrolases"/>
    <property type="match status" value="1"/>
</dbReference>
<keyword evidence="9" id="KW-1185">Reference proteome</keyword>
<keyword evidence="3" id="KW-0808">Transferase</keyword>
<protein>
    <recommendedName>
        <fullName evidence="7">Guanylate kinase-like domain-containing protein</fullName>
    </recommendedName>
</protein>
<feature type="coiled-coil region" evidence="6">
    <location>
        <begin position="139"/>
        <end position="193"/>
    </location>
</feature>
<evidence type="ECO:0000259" key="7">
    <source>
        <dbReference type="PROSITE" id="PS50052"/>
    </source>
</evidence>
<dbReference type="InterPro" id="IPR008144">
    <property type="entry name" value="Guanylate_kin-like_dom"/>
</dbReference>
<accession>A0A417YGG3</accession>
<evidence type="ECO:0000256" key="2">
    <source>
        <dbReference type="ARBA" id="ARBA00005790"/>
    </source>
</evidence>
<dbReference type="AlphaFoldDB" id="A0A417YGG3"/>
<dbReference type="Proteomes" id="UP000285456">
    <property type="component" value="Unassembled WGS sequence"/>
</dbReference>
<organism evidence="8 9">
    <name type="scientific">Oceanobacillus profundus</name>
    <dbReference type="NCBI Taxonomy" id="372463"/>
    <lineage>
        <taxon>Bacteria</taxon>
        <taxon>Bacillati</taxon>
        <taxon>Bacillota</taxon>
        <taxon>Bacilli</taxon>
        <taxon>Bacillales</taxon>
        <taxon>Bacillaceae</taxon>
        <taxon>Oceanobacillus</taxon>
    </lineage>
</organism>
<dbReference type="Pfam" id="PF00625">
    <property type="entry name" value="Guanylate_kin"/>
    <property type="match status" value="1"/>
</dbReference>
<evidence type="ECO:0000313" key="8">
    <source>
        <dbReference type="EMBL" id="RHW31854.1"/>
    </source>
</evidence>
<evidence type="ECO:0000313" key="9">
    <source>
        <dbReference type="Proteomes" id="UP000285456"/>
    </source>
</evidence>
<dbReference type="InterPro" id="IPR027417">
    <property type="entry name" value="P-loop_NTPase"/>
</dbReference>
<proteinExistence type="inferred from homology"/>
<name>A0A417YGG3_9BACI</name>
<evidence type="ECO:0000256" key="3">
    <source>
        <dbReference type="ARBA" id="ARBA00022679"/>
    </source>
</evidence>
<keyword evidence="6" id="KW-0175">Coiled coil</keyword>
<comment type="catalytic activity">
    <reaction evidence="5">
        <text>GMP + ATP = GDP + ADP</text>
        <dbReference type="Rhea" id="RHEA:20780"/>
        <dbReference type="ChEBI" id="CHEBI:30616"/>
        <dbReference type="ChEBI" id="CHEBI:58115"/>
        <dbReference type="ChEBI" id="CHEBI:58189"/>
        <dbReference type="ChEBI" id="CHEBI:456216"/>
        <dbReference type="EC" id="2.7.4.8"/>
    </reaction>
</comment>
<dbReference type="GO" id="GO:0005829">
    <property type="term" value="C:cytosol"/>
    <property type="evidence" value="ECO:0007669"/>
    <property type="project" value="TreeGrafter"/>
</dbReference>
<dbReference type="EMBL" id="QWEH01000007">
    <property type="protein sequence ID" value="RHW31854.1"/>
    <property type="molecule type" value="Genomic_DNA"/>
</dbReference>
<gene>
    <name evidence="8" type="ORF">D1B32_11490</name>
</gene>
<dbReference type="SUPFAM" id="SSF52540">
    <property type="entry name" value="P-loop containing nucleoside triphosphate hydrolases"/>
    <property type="match status" value="1"/>
</dbReference>
<dbReference type="PROSITE" id="PS50052">
    <property type="entry name" value="GUANYLATE_KINASE_2"/>
    <property type="match status" value="1"/>
</dbReference>
<dbReference type="GO" id="GO:0004385">
    <property type="term" value="F:GMP kinase activity"/>
    <property type="evidence" value="ECO:0007669"/>
    <property type="project" value="UniProtKB-EC"/>
</dbReference>
<feature type="domain" description="Guanylate kinase-like" evidence="7">
    <location>
        <begin position="14"/>
        <end position="188"/>
    </location>
</feature>
<dbReference type="OrthoDB" id="1033810at2"/>
<evidence type="ECO:0000256" key="1">
    <source>
        <dbReference type="ARBA" id="ARBA00003531"/>
    </source>
</evidence>
<dbReference type="PANTHER" id="PTHR23117:SF13">
    <property type="entry name" value="GUANYLATE KINASE"/>
    <property type="match status" value="1"/>
</dbReference>
<comment type="function">
    <text evidence="1">Essential for recycling GMP and indirectly, cGMP.</text>
</comment>
<evidence type="ECO:0000256" key="4">
    <source>
        <dbReference type="ARBA" id="ARBA00022777"/>
    </source>
</evidence>
<sequence>MQKMREKSMQNHSNKLFCLIGPSSSGKDAIKFASGYPYVVSYRTRKKRVGEIEGKDGYFIDVEGFHEIESELIAKTYYCGNYYGVTKKELDRLSSSHMIYVIDWEGYQYMKAMISKEDLPIDMVSIYININPNDLKERMIKQNRTETEIEERLQQLDQDISVKSKCKYIINNKTTLENAVKQLNKIIQLEELQ</sequence>
<dbReference type="PANTHER" id="PTHR23117">
    <property type="entry name" value="GUANYLATE KINASE-RELATED"/>
    <property type="match status" value="1"/>
</dbReference>
<dbReference type="SMART" id="SM00072">
    <property type="entry name" value="GuKc"/>
    <property type="match status" value="1"/>
</dbReference>
<comment type="caution">
    <text evidence="8">The sequence shown here is derived from an EMBL/GenBank/DDBJ whole genome shotgun (WGS) entry which is preliminary data.</text>
</comment>
<dbReference type="InterPro" id="IPR008145">
    <property type="entry name" value="GK/Ca_channel_bsu"/>
</dbReference>